<reference evidence="1" key="1">
    <citation type="submission" date="2018-02" db="EMBL/GenBank/DDBJ databases">
        <title>Rhizophora mucronata_Transcriptome.</title>
        <authorList>
            <person name="Meera S.P."/>
            <person name="Sreeshan A."/>
            <person name="Augustine A."/>
        </authorList>
    </citation>
    <scope>NUCLEOTIDE SEQUENCE</scope>
    <source>
        <tissue evidence="1">Leaf</tissue>
    </source>
</reference>
<proteinExistence type="predicted"/>
<evidence type="ECO:0000313" key="1">
    <source>
        <dbReference type="EMBL" id="MBX50822.1"/>
    </source>
</evidence>
<accession>A0A2P2P7Y0</accession>
<dbReference type="EMBL" id="GGEC01070338">
    <property type="protein sequence ID" value="MBX50822.1"/>
    <property type="molecule type" value="Transcribed_RNA"/>
</dbReference>
<organism evidence="1">
    <name type="scientific">Rhizophora mucronata</name>
    <name type="common">Asiatic mangrove</name>
    <dbReference type="NCBI Taxonomy" id="61149"/>
    <lineage>
        <taxon>Eukaryota</taxon>
        <taxon>Viridiplantae</taxon>
        <taxon>Streptophyta</taxon>
        <taxon>Embryophyta</taxon>
        <taxon>Tracheophyta</taxon>
        <taxon>Spermatophyta</taxon>
        <taxon>Magnoliopsida</taxon>
        <taxon>eudicotyledons</taxon>
        <taxon>Gunneridae</taxon>
        <taxon>Pentapetalae</taxon>
        <taxon>rosids</taxon>
        <taxon>fabids</taxon>
        <taxon>Malpighiales</taxon>
        <taxon>Rhizophoraceae</taxon>
        <taxon>Rhizophora</taxon>
    </lineage>
</organism>
<sequence>MASHDYTWARGRRHQLMLTVLTFWRRSGRILVAGEALSVSPPFAWRDLYWTATRRPGEESPLLGPP</sequence>
<protein>
    <submittedName>
        <fullName evidence="1">Uncharacterized protein</fullName>
    </submittedName>
</protein>
<dbReference type="AlphaFoldDB" id="A0A2P2P7Y0"/>
<name>A0A2P2P7Y0_RHIMU</name>